<evidence type="ECO:0000256" key="1">
    <source>
        <dbReference type="SAM" id="Phobius"/>
    </source>
</evidence>
<keyword evidence="3" id="KW-1185">Reference proteome</keyword>
<organism evidence="2 3">
    <name type="scientific">Candidatus Competibacter denitrificans Run_A_D11</name>
    <dbReference type="NCBI Taxonomy" id="1400863"/>
    <lineage>
        <taxon>Bacteria</taxon>
        <taxon>Pseudomonadati</taxon>
        <taxon>Pseudomonadota</taxon>
        <taxon>Gammaproteobacteria</taxon>
        <taxon>Candidatus Competibacteraceae</taxon>
        <taxon>Candidatus Competibacter</taxon>
    </lineage>
</organism>
<reference evidence="2" key="1">
    <citation type="submission" date="2013-07" db="EMBL/GenBank/DDBJ databases">
        <authorList>
            <person name="McIlroy S."/>
        </authorList>
    </citation>
    <scope>NUCLEOTIDE SEQUENCE [LARGE SCALE GENOMIC DNA]</scope>
    <source>
        <strain evidence="2">Run_A_D11</strain>
    </source>
</reference>
<dbReference type="EMBL" id="CBTJ020000020">
    <property type="protein sequence ID" value="CDI01351.1"/>
    <property type="molecule type" value="Genomic_DNA"/>
</dbReference>
<keyword evidence="1" id="KW-0812">Transmembrane</keyword>
<dbReference type="AlphaFoldDB" id="W6M1P7"/>
<dbReference type="STRING" id="1400863.BN873_150139"/>
<dbReference type="Proteomes" id="UP000035760">
    <property type="component" value="Unassembled WGS sequence"/>
</dbReference>
<feature type="transmembrane region" description="Helical" evidence="1">
    <location>
        <begin position="31"/>
        <end position="52"/>
    </location>
</feature>
<reference evidence="2" key="2">
    <citation type="submission" date="2014-03" db="EMBL/GenBank/DDBJ databases">
        <title>Candidatus Competibacter-lineage genomes retrieved from metagenomes reveal functional metabolic diversity.</title>
        <authorList>
            <person name="McIlroy S.J."/>
            <person name="Albertsen M."/>
            <person name="Andresen E.K."/>
            <person name="Saunders A.M."/>
            <person name="Kristiansen R."/>
            <person name="Stokholm-Bjerregaard M."/>
            <person name="Nielsen K.L."/>
            <person name="Nielsen P.H."/>
        </authorList>
    </citation>
    <scope>NUCLEOTIDE SEQUENCE</scope>
    <source>
        <strain evidence="2">Run_A_D11</strain>
    </source>
</reference>
<keyword evidence="1" id="KW-1133">Transmembrane helix</keyword>
<evidence type="ECO:0000313" key="3">
    <source>
        <dbReference type="Proteomes" id="UP000035760"/>
    </source>
</evidence>
<proteinExistence type="predicted"/>
<protein>
    <submittedName>
        <fullName evidence="2">Uncharacterized protein</fullName>
    </submittedName>
</protein>
<name>W6M1P7_9GAMM</name>
<sequence>MSRVWYKYYIASLAELRIHCKYIEHFWQRKFIGWLACDFKCFLTIFLIFINFKRRDYGFWYLCATIARAAT</sequence>
<evidence type="ECO:0000313" key="2">
    <source>
        <dbReference type="EMBL" id="CDI01351.1"/>
    </source>
</evidence>
<accession>W6M1P7</accession>
<comment type="caution">
    <text evidence="2">The sequence shown here is derived from an EMBL/GenBank/DDBJ whole genome shotgun (WGS) entry which is preliminary data.</text>
</comment>
<gene>
    <name evidence="2" type="ORF">BN873_150139</name>
</gene>
<keyword evidence="1" id="KW-0472">Membrane</keyword>